<reference evidence="1" key="1">
    <citation type="submission" date="2021-03" db="EMBL/GenBank/DDBJ databases">
        <authorList>
            <person name="So Y."/>
        </authorList>
    </citation>
    <scope>NUCLEOTIDE SEQUENCE</scope>
    <source>
        <strain evidence="1">SG15</strain>
    </source>
</reference>
<dbReference type="EMBL" id="JAGIZA010000031">
    <property type="protein sequence ID" value="MBP0496257.1"/>
    <property type="molecule type" value="Genomic_DNA"/>
</dbReference>
<evidence type="ECO:0000313" key="1">
    <source>
        <dbReference type="EMBL" id="MBP0496257.1"/>
    </source>
</evidence>
<evidence type="ECO:0000313" key="2">
    <source>
        <dbReference type="Proteomes" id="UP000677537"/>
    </source>
</evidence>
<dbReference type="Gene3D" id="3.30.70.1230">
    <property type="entry name" value="Nucleotide cyclase"/>
    <property type="match status" value="1"/>
</dbReference>
<dbReference type="SUPFAM" id="SSF55073">
    <property type="entry name" value="Nucleotide cyclase"/>
    <property type="match status" value="1"/>
</dbReference>
<protein>
    <recommendedName>
        <fullName evidence="3">Guanylate cyclase domain-containing protein</fullName>
    </recommendedName>
</protein>
<organism evidence="1 2">
    <name type="scientific">Roseomonas indoligenes</name>
    <dbReference type="NCBI Taxonomy" id="2820811"/>
    <lineage>
        <taxon>Bacteria</taxon>
        <taxon>Pseudomonadati</taxon>
        <taxon>Pseudomonadota</taxon>
        <taxon>Alphaproteobacteria</taxon>
        <taxon>Acetobacterales</taxon>
        <taxon>Roseomonadaceae</taxon>
        <taxon>Roseomonas</taxon>
    </lineage>
</organism>
<dbReference type="Proteomes" id="UP000677537">
    <property type="component" value="Unassembled WGS sequence"/>
</dbReference>
<dbReference type="InterPro" id="IPR029787">
    <property type="entry name" value="Nucleotide_cyclase"/>
</dbReference>
<dbReference type="RefSeq" id="WP_209377049.1">
    <property type="nucleotide sequence ID" value="NZ_JAGIZA010000031.1"/>
</dbReference>
<sequence>MISITITPCCRIAGEIRLTPVLPCPACGFDNPQGMRFCGACGERRPVTVLFADLVESSALTARLDPEDLRSVLLTYREAAGA</sequence>
<dbReference type="AlphaFoldDB" id="A0A940SAJ4"/>
<comment type="caution">
    <text evidence="1">The sequence shown here is derived from an EMBL/GenBank/DDBJ whole genome shotgun (WGS) entry which is preliminary data.</text>
</comment>
<name>A0A940SAJ4_9PROT</name>
<proteinExistence type="predicted"/>
<accession>A0A940SAJ4</accession>
<gene>
    <name evidence="1" type="ORF">J5Y10_25965</name>
</gene>
<keyword evidence="2" id="KW-1185">Reference proteome</keyword>
<evidence type="ECO:0008006" key="3">
    <source>
        <dbReference type="Google" id="ProtNLM"/>
    </source>
</evidence>
<feature type="non-terminal residue" evidence="1">
    <location>
        <position position="82"/>
    </location>
</feature>